<evidence type="ECO:0008006" key="6">
    <source>
        <dbReference type="Google" id="ProtNLM"/>
    </source>
</evidence>
<feature type="compositionally biased region" description="Pro residues" evidence="1">
    <location>
        <begin position="394"/>
        <end position="406"/>
    </location>
</feature>
<keyword evidence="2" id="KW-1133">Transmembrane helix</keyword>
<keyword evidence="3" id="KW-0732">Signal</keyword>
<feature type="region of interest" description="Disordered" evidence="1">
    <location>
        <begin position="232"/>
        <end position="253"/>
    </location>
</feature>
<feature type="chain" id="PRO_5040281015" description="Mid2 domain-containing protein" evidence="3">
    <location>
        <begin position="18"/>
        <end position="415"/>
    </location>
</feature>
<reference evidence="4" key="1">
    <citation type="submission" date="2021-08" db="EMBL/GenBank/DDBJ databases">
        <title>Chromosome-Level Trichoderma cornu-damae using Hi-C Data.</title>
        <authorList>
            <person name="Kim C.S."/>
        </authorList>
    </citation>
    <scope>NUCLEOTIDE SEQUENCE</scope>
    <source>
        <strain evidence="4">KA19-0412C</strain>
    </source>
</reference>
<feature type="signal peptide" evidence="3">
    <location>
        <begin position="1"/>
        <end position="17"/>
    </location>
</feature>
<name>A0A9P8QNG1_9HYPO</name>
<comment type="caution">
    <text evidence="4">The sequence shown here is derived from an EMBL/GenBank/DDBJ whole genome shotgun (WGS) entry which is preliminary data.</text>
</comment>
<dbReference type="Proteomes" id="UP000827724">
    <property type="component" value="Unassembled WGS sequence"/>
</dbReference>
<feature type="compositionally biased region" description="Basic and acidic residues" evidence="1">
    <location>
        <begin position="374"/>
        <end position="387"/>
    </location>
</feature>
<protein>
    <recommendedName>
        <fullName evidence="6">Mid2 domain-containing protein</fullName>
    </recommendedName>
</protein>
<evidence type="ECO:0000256" key="2">
    <source>
        <dbReference type="SAM" id="Phobius"/>
    </source>
</evidence>
<sequence>MRLLLTLSLSGLAIASAAKGRYAALPIAPDGLTPRYFVDGSRPLFKREGSCGDNAHSCLDIGHGDRCCDNNSYCYIDTSNVPKCCAIGQACASDNPCPATAVRCTVERTLTLTLTLTPSLAAAASAASKTTTSTTAVTGCCGRACPQTSFYLCPSALGGNCCAFDSDCQAGGNCVSTKTQPPPGLTPAADGCTTSQFRCSDGNGCCNNGQTCTSFGGSAYCSTATGGPTSTLAVDDGDSSSSPPPSSSGGLSPGAQAGIAVGAVVGGGLIVAAAVWFYLARRRAAAAARVYPSPAPGDAAMGNAPTSPQAWPQRWTVASSVTPSGAVTDAGTARSPSSAPDPVEIGSEERAEVPGSEVASPKSGVASMALTDLRTPDTIDGRFELHGSEGNWPMPSPTSPQPPPDPNRVSHSSQP</sequence>
<evidence type="ECO:0000313" key="5">
    <source>
        <dbReference type="Proteomes" id="UP000827724"/>
    </source>
</evidence>
<feature type="transmembrane region" description="Helical" evidence="2">
    <location>
        <begin position="257"/>
        <end position="279"/>
    </location>
</feature>
<keyword evidence="2" id="KW-0472">Membrane</keyword>
<proteinExistence type="predicted"/>
<keyword evidence="2" id="KW-0812">Transmembrane</keyword>
<dbReference type="AlphaFoldDB" id="A0A9P8QNG1"/>
<evidence type="ECO:0000256" key="3">
    <source>
        <dbReference type="SAM" id="SignalP"/>
    </source>
</evidence>
<accession>A0A9P8QNG1</accession>
<gene>
    <name evidence="4" type="ORF">Trco_002852</name>
</gene>
<evidence type="ECO:0000313" key="4">
    <source>
        <dbReference type="EMBL" id="KAH6609506.1"/>
    </source>
</evidence>
<organism evidence="4 5">
    <name type="scientific">Trichoderma cornu-damae</name>
    <dbReference type="NCBI Taxonomy" id="654480"/>
    <lineage>
        <taxon>Eukaryota</taxon>
        <taxon>Fungi</taxon>
        <taxon>Dikarya</taxon>
        <taxon>Ascomycota</taxon>
        <taxon>Pezizomycotina</taxon>
        <taxon>Sordariomycetes</taxon>
        <taxon>Hypocreomycetidae</taxon>
        <taxon>Hypocreales</taxon>
        <taxon>Hypocreaceae</taxon>
        <taxon>Trichoderma</taxon>
    </lineage>
</organism>
<keyword evidence="5" id="KW-1185">Reference proteome</keyword>
<dbReference type="OrthoDB" id="4499262at2759"/>
<dbReference type="EMBL" id="JAIWOZ010000002">
    <property type="protein sequence ID" value="KAH6609506.1"/>
    <property type="molecule type" value="Genomic_DNA"/>
</dbReference>
<feature type="region of interest" description="Disordered" evidence="1">
    <location>
        <begin position="319"/>
        <end position="415"/>
    </location>
</feature>
<evidence type="ECO:0000256" key="1">
    <source>
        <dbReference type="SAM" id="MobiDB-lite"/>
    </source>
</evidence>